<organism evidence="1 2">
    <name type="scientific">Brevundimonas halotolerans</name>
    <dbReference type="NCBI Taxonomy" id="69670"/>
    <lineage>
        <taxon>Bacteria</taxon>
        <taxon>Pseudomonadati</taxon>
        <taxon>Pseudomonadota</taxon>
        <taxon>Alphaproteobacteria</taxon>
        <taxon>Caulobacterales</taxon>
        <taxon>Caulobacteraceae</taxon>
        <taxon>Brevundimonas</taxon>
    </lineage>
</organism>
<dbReference type="RefSeq" id="WP_123286718.1">
    <property type="nucleotide sequence ID" value="NZ_JACIJB010000001.1"/>
</dbReference>
<accession>A0A7W9A1N6</accession>
<evidence type="ECO:0000313" key="2">
    <source>
        <dbReference type="Proteomes" id="UP000548978"/>
    </source>
</evidence>
<sequence>MVDLILPGQGAGLVRLLGQRRGRATRLRLSGGRDVLAFNCAWGMDYAAEWEHLTLNLSPRVPAAPVSALSSAEVITAEDPDTGALLYRGLSR</sequence>
<dbReference type="AlphaFoldDB" id="A0A7W9A1N6"/>
<proteinExistence type="predicted"/>
<dbReference type="EMBL" id="JACIJB010000001">
    <property type="protein sequence ID" value="MBB5659746.1"/>
    <property type="molecule type" value="Genomic_DNA"/>
</dbReference>
<dbReference type="OrthoDB" id="10004978at2"/>
<reference evidence="1 2" key="1">
    <citation type="submission" date="2020-08" db="EMBL/GenBank/DDBJ databases">
        <title>Genomic Encyclopedia of Type Strains, Phase IV (KMG-IV): sequencing the most valuable type-strain genomes for metagenomic binning, comparative biology and taxonomic classification.</title>
        <authorList>
            <person name="Goeker M."/>
        </authorList>
    </citation>
    <scope>NUCLEOTIDE SEQUENCE [LARGE SCALE GENOMIC DNA]</scope>
    <source>
        <strain evidence="1 2">DSM 24448</strain>
    </source>
</reference>
<gene>
    <name evidence="1" type="ORF">FHS65_000464</name>
</gene>
<comment type="caution">
    <text evidence="1">The sequence shown here is derived from an EMBL/GenBank/DDBJ whole genome shotgun (WGS) entry which is preliminary data.</text>
</comment>
<dbReference type="Proteomes" id="UP000548978">
    <property type="component" value="Unassembled WGS sequence"/>
</dbReference>
<name>A0A7W9A1N6_9CAUL</name>
<evidence type="ECO:0000313" key="1">
    <source>
        <dbReference type="EMBL" id="MBB5659746.1"/>
    </source>
</evidence>
<protein>
    <submittedName>
        <fullName evidence="1">Uncharacterized protein</fullName>
    </submittedName>
</protein>
<keyword evidence="2" id="KW-1185">Reference proteome</keyword>